<dbReference type="EMBL" id="JAOWKW010000008">
    <property type="protein sequence ID" value="MCV2879333.1"/>
    <property type="molecule type" value="Genomic_DNA"/>
</dbReference>
<dbReference type="Proteomes" id="UP001526166">
    <property type="component" value="Unassembled WGS sequence"/>
</dbReference>
<protein>
    <submittedName>
        <fullName evidence="1">Uncharacterized protein</fullName>
    </submittedName>
</protein>
<dbReference type="RefSeq" id="WP_263848003.1">
    <property type="nucleotide sequence ID" value="NZ_JAOWKW010000008.1"/>
</dbReference>
<sequence>MNRYARTCIDGKAFQTTTTGGTSYQVSKDYYYARIVTEGGIRSLVIKREMTALNMVYLDPSHEGPQYFVLADIRQIDSGHTRLDIRNVKLTGTKLLPSLLAWAEGNSQSCPDLSRI</sequence>
<name>A0ABT2ZZZ6_9RHOB</name>
<reference evidence="1 2" key="1">
    <citation type="submission" date="2022-10" db="EMBL/GenBank/DDBJ databases">
        <title>Sinirhodobacter sp. nov., isolated from ocean surface sediments.</title>
        <authorList>
            <person name="He W."/>
            <person name="Wang L."/>
            <person name="Zhang D.-F."/>
        </authorList>
    </citation>
    <scope>NUCLEOTIDE SEQUENCE [LARGE SCALE GENOMIC DNA]</scope>
    <source>
        <strain evidence="1 2">WL0115</strain>
    </source>
</reference>
<evidence type="ECO:0000313" key="1">
    <source>
        <dbReference type="EMBL" id="MCV2879333.1"/>
    </source>
</evidence>
<accession>A0ABT2ZZZ6</accession>
<organism evidence="1 2">
    <name type="scientific">Sedimentimonas flavescens</name>
    <dbReference type="NCBI Taxonomy" id="2851012"/>
    <lineage>
        <taxon>Bacteria</taxon>
        <taxon>Pseudomonadati</taxon>
        <taxon>Pseudomonadota</taxon>
        <taxon>Alphaproteobacteria</taxon>
        <taxon>Rhodobacterales</taxon>
        <taxon>Rhodobacter group</taxon>
        <taxon>Sedimentimonas</taxon>
    </lineage>
</organism>
<gene>
    <name evidence="1" type="ORF">OE699_10740</name>
</gene>
<evidence type="ECO:0000313" key="2">
    <source>
        <dbReference type="Proteomes" id="UP001526166"/>
    </source>
</evidence>
<proteinExistence type="predicted"/>
<keyword evidence="2" id="KW-1185">Reference proteome</keyword>
<comment type="caution">
    <text evidence="1">The sequence shown here is derived from an EMBL/GenBank/DDBJ whole genome shotgun (WGS) entry which is preliminary data.</text>
</comment>